<keyword evidence="2" id="KW-1185">Reference proteome</keyword>
<dbReference type="Proteomes" id="UP000566819">
    <property type="component" value="Unassembled WGS sequence"/>
</dbReference>
<evidence type="ECO:0000313" key="2">
    <source>
        <dbReference type="Proteomes" id="UP000566819"/>
    </source>
</evidence>
<sequence length="302" mass="32911">MAFSSQFALSLELTKLIPVSLTAASAAAEALLRLARDLQGSGSDIVIEADLAELFGRSRIEAQMASTFRNVVAKNATSKLCNDITLESGPGPTTLRALAPEQAAYFSTVIQCSFLTSVLKRDSLASALKTFFDKQAAETPPGHLLRASPSEDGISGFLQACEDQTSLYDWTHLLDAVAAMLGYSEPDQAVDGLPPVIFRGLLTTLPLVQHFPEQHIIQIECGIGECWIIVWTHYILGLPVLIKTWRNNICTEVSFGPSPPQIIIDARSVVNYMIRDPSLTLLGLVDEKGKEPLFHFQPDPDE</sequence>
<gene>
    <name evidence="1" type="ORF">G7Y89_g6989</name>
</gene>
<accession>A0A8H4RJD4</accession>
<protein>
    <submittedName>
        <fullName evidence="1">Uncharacterized protein</fullName>
    </submittedName>
</protein>
<reference evidence="1 2" key="1">
    <citation type="submission" date="2020-03" db="EMBL/GenBank/DDBJ databases">
        <title>Draft Genome Sequence of Cudoniella acicularis.</title>
        <authorList>
            <person name="Buettner E."/>
            <person name="Kellner H."/>
        </authorList>
    </citation>
    <scope>NUCLEOTIDE SEQUENCE [LARGE SCALE GENOMIC DNA]</scope>
    <source>
        <strain evidence="1 2">DSM 108380</strain>
    </source>
</reference>
<dbReference type="OrthoDB" id="4753470at2759"/>
<comment type="caution">
    <text evidence="1">The sequence shown here is derived from an EMBL/GenBank/DDBJ whole genome shotgun (WGS) entry which is preliminary data.</text>
</comment>
<name>A0A8H4RJD4_9HELO</name>
<organism evidence="1 2">
    <name type="scientific">Cudoniella acicularis</name>
    <dbReference type="NCBI Taxonomy" id="354080"/>
    <lineage>
        <taxon>Eukaryota</taxon>
        <taxon>Fungi</taxon>
        <taxon>Dikarya</taxon>
        <taxon>Ascomycota</taxon>
        <taxon>Pezizomycotina</taxon>
        <taxon>Leotiomycetes</taxon>
        <taxon>Helotiales</taxon>
        <taxon>Tricladiaceae</taxon>
        <taxon>Cudoniella</taxon>
    </lineage>
</organism>
<dbReference type="EMBL" id="JAAMPI010000473">
    <property type="protein sequence ID" value="KAF4631144.1"/>
    <property type="molecule type" value="Genomic_DNA"/>
</dbReference>
<dbReference type="AlphaFoldDB" id="A0A8H4RJD4"/>
<proteinExistence type="predicted"/>
<evidence type="ECO:0000313" key="1">
    <source>
        <dbReference type="EMBL" id="KAF4631144.1"/>
    </source>
</evidence>